<dbReference type="CDD" id="cd09274">
    <property type="entry name" value="RNase_HI_RT_Ty3"/>
    <property type="match status" value="1"/>
</dbReference>
<reference evidence="8 9" key="1">
    <citation type="submission" date="2023-11" db="EMBL/GenBank/DDBJ databases">
        <authorList>
            <person name="Hedman E."/>
            <person name="Englund M."/>
            <person name="Stromberg M."/>
            <person name="Nyberg Akerstrom W."/>
            <person name="Nylinder S."/>
            <person name="Jareborg N."/>
            <person name="Kallberg Y."/>
            <person name="Kronander E."/>
        </authorList>
    </citation>
    <scope>NUCLEOTIDE SEQUENCE [LARGE SCALE GENOMIC DNA]</scope>
</reference>
<evidence type="ECO:0000259" key="7">
    <source>
        <dbReference type="PROSITE" id="PS50878"/>
    </source>
</evidence>
<evidence type="ECO:0000256" key="1">
    <source>
        <dbReference type="ARBA" id="ARBA00012493"/>
    </source>
</evidence>
<dbReference type="FunFam" id="3.10.20.370:FF:000001">
    <property type="entry name" value="Retrovirus-related Pol polyprotein from transposon 17.6-like protein"/>
    <property type="match status" value="1"/>
</dbReference>
<dbReference type="GO" id="GO:0004519">
    <property type="term" value="F:endonuclease activity"/>
    <property type="evidence" value="ECO:0007669"/>
    <property type="project" value="UniProtKB-KW"/>
</dbReference>
<keyword evidence="9" id="KW-1185">Reference proteome</keyword>
<dbReference type="EC" id="2.7.7.49" evidence="1"/>
<evidence type="ECO:0000256" key="4">
    <source>
        <dbReference type="ARBA" id="ARBA00022759"/>
    </source>
</evidence>
<sequence>MSEYASPVVLVKKGGEYRLCIDYRALNSRTVKDRYPLPHMEDQVTRLSGKSLFTTLDLAQGYYQVRISDDSIHKTAFVTPYEFLKIPFALANAPAVFSRLIIIVLGRLGNDVATYLDDVMLPTVSVDDGLKLLESVLQLLSEANLKLNLSKCSFLKKSANYLGHDITAGTIRPGQDKIRCVAEYKNPRNVHEIRQFIGLTSYFRKFIRGFAEIARPLTQLTKKNIEWNWGPDQESAFQTRKERIVVRPVLGIYDRRARTELHTDASKLGLGGILMQYQTDTSLKPIAYFSRVTSKEEQFYHSYELETLAVVESLKNFRIYLVGIPVTIVTDCAALRTTIVKKDLIPRIARRWLSIQDYDLQIEYRSGGRMRHVDALSRNPPSSTILLIEDSDWLVTLQLQDENIQMILTQLRNGTDNRDITSNYKIKDDLLYRKTLN</sequence>
<dbReference type="EMBL" id="CAVLGL010000046">
    <property type="protein sequence ID" value="CAK1583105.1"/>
    <property type="molecule type" value="Genomic_DNA"/>
</dbReference>
<dbReference type="GO" id="GO:0003964">
    <property type="term" value="F:RNA-directed DNA polymerase activity"/>
    <property type="evidence" value="ECO:0007669"/>
    <property type="project" value="UniProtKB-KW"/>
</dbReference>
<evidence type="ECO:0000256" key="6">
    <source>
        <dbReference type="ARBA" id="ARBA00023268"/>
    </source>
</evidence>
<dbReference type="Gene3D" id="3.30.70.270">
    <property type="match status" value="2"/>
</dbReference>
<organism evidence="8 9">
    <name type="scientific">Parnassius mnemosyne</name>
    <name type="common">clouded apollo</name>
    <dbReference type="NCBI Taxonomy" id="213953"/>
    <lineage>
        <taxon>Eukaryota</taxon>
        <taxon>Metazoa</taxon>
        <taxon>Ecdysozoa</taxon>
        <taxon>Arthropoda</taxon>
        <taxon>Hexapoda</taxon>
        <taxon>Insecta</taxon>
        <taxon>Pterygota</taxon>
        <taxon>Neoptera</taxon>
        <taxon>Endopterygota</taxon>
        <taxon>Lepidoptera</taxon>
        <taxon>Glossata</taxon>
        <taxon>Ditrysia</taxon>
        <taxon>Papilionoidea</taxon>
        <taxon>Papilionidae</taxon>
        <taxon>Parnassiinae</taxon>
        <taxon>Parnassini</taxon>
        <taxon>Parnassius</taxon>
        <taxon>Driopa</taxon>
    </lineage>
</organism>
<keyword evidence="2" id="KW-0548">Nucleotidyltransferase</keyword>
<keyword evidence="4" id="KW-0378">Hydrolase</keyword>
<evidence type="ECO:0000256" key="3">
    <source>
        <dbReference type="ARBA" id="ARBA00022722"/>
    </source>
</evidence>
<protein>
    <recommendedName>
        <fullName evidence="1">RNA-directed DNA polymerase</fullName>
        <ecNumber evidence="1">2.7.7.49</ecNumber>
    </recommendedName>
</protein>
<dbReference type="PROSITE" id="PS50878">
    <property type="entry name" value="RT_POL"/>
    <property type="match status" value="1"/>
</dbReference>
<name>A0AAV1KL01_9NEOP</name>
<proteinExistence type="predicted"/>
<dbReference type="PANTHER" id="PTHR37984:SF5">
    <property type="entry name" value="PROTEIN NYNRIN-LIKE"/>
    <property type="match status" value="1"/>
</dbReference>
<keyword evidence="2" id="KW-0808">Transferase</keyword>
<feature type="domain" description="Reverse transcriptase" evidence="7">
    <location>
        <begin position="1"/>
        <end position="166"/>
    </location>
</feature>
<dbReference type="FunFam" id="3.30.70.270:FF:000020">
    <property type="entry name" value="Transposon Tf2-6 polyprotein-like Protein"/>
    <property type="match status" value="1"/>
</dbReference>
<gene>
    <name evidence="8" type="ORF">PARMNEM_LOCUS4547</name>
</gene>
<dbReference type="InterPro" id="IPR043128">
    <property type="entry name" value="Rev_trsase/Diguanyl_cyclase"/>
</dbReference>
<dbReference type="InterPro" id="IPR000477">
    <property type="entry name" value="RT_dom"/>
</dbReference>
<dbReference type="Pfam" id="PF17919">
    <property type="entry name" value="RT_RNaseH_2"/>
    <property type="match status" value="1"/>
</dbReference>
<dbReference type="InterPro" id="IPR041577">
    <property type="entry name" value="RT_RNaseH_2"/>
</dbReference>
<keyword evidence="4" id="KW-0255">Endonuclease</keyword>
<dbReference type="PANTHER" id="PTHR37984">
    <property type="entry name" value="PROTEIN CBG26694"/>
    <property type="match status" value="1"/>
</dbReference>
<dbReference type="Gene3D" id="3.10.10.10">
    <property type="entry name" value="HIV Type 1 Reverse Transcriptase, subunit A, domain 1"/>
    <property type="match status" value="1"/>
</dbReference>
<keyword evidence="5" id="KW-0695">RNA-directed DNA polymerase</keyword>
<keyword evidence="6" id="KW-0511">Multifunctional enzyme</keyword>
<comment type="caution">
    <text evidence="8">The sequence shown here is derived from an EMBL/GenBank/DDBJ whole genome shotgun (WGS) entry which is preliminary data.</text>
</comment>
<dbReference type="InterPro" id="IPR050951">
    <property type="entry name" value="Retrovirus_Pol_polyprotein"/>
</dbReference>
<dbReference type="Proteomes" id="UP001314205">
    <property type="component" value="Unassembled WGS sequence"/>
</dbReference>
<dbReference type="InterPro" id="IPR043502">
    <property type="entry name" value="DNA/RNA_pol_sf"/>
</dbReference>
<evidence type="ECO:0000256" key="5">
    <source>
        <dbReference type="ARBA" id="ARBA00022918"/>
    </source>
</evidence>
<evidence type="ECO:0000313" key="9">
    <source>
        <dbReference type="Proteomes" id="UP001314205"/>
    </source>
</evidence>
<accession>A0AAV1KL01</accession>
<dbReference type="CDD" id="cd01647">
    <property type="entry name" value="RT_LTR"/>
    <property type="match status" value="1"/>
</dbReference>
<dbReference type="AlphaFoldDB" id="A0AAV1KL01"/>
<keyword evidence="3" id="KW-0540">Nuclease</keyword>
<evidence type="ECO:0000313" key="8">
    <source>
        <dbReference type="EMBL" id="CAK1583105.1"/>
    </source>
</evidence>
<dbReference type="SUPFAM" id="SSF56672">
    <property type="entry name" value="DNA/RNA polymerases"/>
    <property type="match status" value="1"/>
</dbReference>
<evidence type="ECO:0000256" key="2">
    <source>
        <dbReference type="ARBA" id="ARBA00022695"/>
    </source>
</evidence>
<dbReference type="Pfam" id="PF00078">
    <property type="entry name" value="RVT_1"/>
    <property type="match status" value="1"/>
</dbReference>